<organism evidence="1 2">
    <name type="scientific">Vitreoscilla filiformis</name>
    <dbReference type="NCBI Taxonomy" id="63"/>
    <lineage>
        <taxon>Bacteria</taxon>
        <taxon>Pseudomonadati</taxon>
        <taxon>Pseudomonadota</taxon>
        <taxon>Betaproteobacteria</taxon>
        <taxon>Neisseriales</taxon>
        <taxon>Neisseriaceae</taxon>
        <taxon>Vitreoscilla</taxon>
    </lineage>
</organism>
<accession>A0A221KBL6</accession>
<dbReference type="KEGG" id="vff:VITFI_CDS0627"/>
<evidence type="ECO:0000313" key="2">
    <source>
        <dbReference type="Proteomes" id="UP000199729"/>
    </source>
</evidence>
<dbReference type="Proteomes" id="UP000199729">
    <property type="component" value="Chromosome"/>
</dbReference>
<proteinExistence type="predicted"/>
<gene>
    <name evidence="1" type="ORF">VITFI_CDS0627</name>
</gene>
<keyword evidence="2" id="KW-1185">Reference proteome</keyword>
<dbReference type="RefSeq" id="WP_089415772.1">
    <property type="nucleotide sequence ID" value="NZ_CP022423.1"/>
</dbReference>
<reference evidence="1 2" key="1">
    <citation type="submission" date="2017-07" db="EMBL/GenBank/DDBJ databases">
        <title>Complete Genome Sequence of the cosmetic ferment Vitreoscilla filiformis (ATCC15551).</title>
        <authorList>
            <person name="Contreras S."/>
            <person name="Sagory-Zalkind P."/>
            <person name="Blanquart H."/>
            <person name="Iltis A."/>
            <person name="Morand S.C."/>
        </authorList>
    </citation>
    <scope>NUCLEOTIDE SEQUENCE [LARGE SCALE GENOMIC DNA]</scope>
    <source>
        <strain evidence="1 2">ATCC 15551</strain>
    </source>
</reference>
<evidence type="ECO:0000313" key="1">
    <source>
        <dbReference type="EMBL" id="ASM76406.1"/>
    </source>
</evidence>
<sequence>MLPLMTRALVRPFRLAHRARLMLRREALALRLVSVGQLIERTTEERESDRLVAAYRDRWHADELADLHHLRDELTTELRQVRQELSQ</sequence>
<dbReference type="AlphaFoldDB" id="A0A221KBL6"/>
<dbReference type="EMBL" id="CP022423">
    <property type="protein sequence ID" value="ASM76406.1"/>
    <property type="molecule type" value="Genomic_DNA"/>
</dbReference>
<protein>
    <submittedName>
        <fullName evidence="1">Uncharacterized protein</fullName>
    </submittedName>
</protein>
<name>A0A221KBL6_VITFI</name>